<organism evidence="3 4">
    <name type="scientific">Daphnia sinensis</name>
    <dbReference type="NCBI Taxonomy" id="1820382"/>
    <lineage>
        <taxon>Eukaryota</taxon>
        <taxon>Metazoa</taxon>
        <taxon>Ecdysozoa</taxon>
        <taxon>Arthropoda</taxon>
        <taxon>Crustacea</taxon>
        <taxon>Branchiopoda</taxon>
        <taxon>Diplostraca</taxon>
        <taxon>Cladocera</taxon>
        <taxon>Anomopoda</taxon>
        <taxon>Daphniidae</taxon>
        <taxon>Daphnia</taxon>
        <taxon>Daphnia similis group</taxon>
    </lineage>
</organism>
<dbReference type="FunFam" id="3.30.70.270:FF:000026">
    <property type="entry name" value="Transposon Ty3-G Gag-Pol polyprotein"/>
    <property type="match status" value="1"/>
</dbReference>
<feature type="domain" description="Reverse transcriptase" evidence="2">
    <location>
        <begin position="389"/>
        <end position="567"/>
    </location>
</feature>
<dbReference type="CDD" id="cd05481">
    <property type="entry name" value="retropepsin_like_LTR_1"/>
    <property type="match status" value="1"/>
</dbReference>
<dbReference type="SUPFAM" id="SSF56672">
    <property type="entry name" value="DNA/RNA polymerases"/>
    <property type="match status" value="1"/>
</dbReference>
<dbReference type="InterPro" id="IPR043502">
    <property type="entry name" value="DNA/RNA_pol_sf"/>
</dbReference>
<accession>A0AAD5Q2R4</accession>
<evidence type="ECO:0000313" key="4">
    <source>
        <dbReference type="Proteomes" id="UP000820818"/>
    </source>
</evidence>
<dbReference type="SUPFAM" id="SSF50630">
    <property type="entry name" value="Acid proteases"/>
    <property type="match status" value="1"/>
</dbReference>
<dbReference type="EMBL" id="WJBH02000001">
    <property type="protein sequence ID" value="KAI9565214.1"/>
    <property type="molecule type" value="Genomic_DNA"/>
</dbReference>
<dbReference type="Pfam" id="PF00078">
    <property type="entry name" value="RVT_1"/>
    <property type="match status" value="1"/>
</dbReference>
<name>A0AAD5Q2R4_9CRUS</name>
<reference evidence="3 4" key="1">
    <citation type="submission" date="2022-05" db="EMBL/GenBank/DDBJ databases">
        <title>A multi-omics perspective on studying reproductive biology in Daphnia sinensis.</title>
        <authorList>
            <person name="Jia J."/>
        </authorList>
    </citation>
    <scope>NUCLEOTIDE SEQUENCE [LARGE SCALE GENOMIC DNA]</scope>
    <source>
        <strain evidence="3 4">WSL</strain>
    </source>
</reference>
<gene>
    <name evidence="3" type="ORF">GHT06_008996</name>
</gene>
<comment type="caution">
    <text evidence="3">The sequence shown here is derived from an EMBL/GenBank/DDBJ whole genome shotgun (WGS) entry which is preliminary data.</text>
</comment>
<feature type="signal peptide" evidence="1">
    <location>
        <begin position="1"/>
        <end position="20"/>
    </location>
</feature>
<dbReference type="Proteomes" id="UP000820818">
    <property type="component" value="Linkage Group LG1"/>
</dbReference>
<dbReference type="Pfam" id="PF17919">
    <property type="entry name" value="RT_RNaseH_2"/>
    <property type="match status" value="1"/>
</dbReference>
<keyword evidence="1" id="KW-0732">Signal</keyword>
<dbReference type="Gene3D" id="3.30.70.270">
    <property type="match status" value="2"/>
</dbReference>
<dbReference type="InterPro" id="IPR021109">
    <property type="entry name" value="Peptidase_aspartic_dom_sf"/>
</dbReference>
<dbReference type="PROSITE" id="PS50878">
    <property type="entry name" value="RT_POL"/>
    <property type="match status" value="1"/>
</dbReference>
<dbReference type="InterPro" id="IPR050951">
    <property type="entry name" value="Retrovirus_Pol_polyprotein"/>
</dbReference>
<dbReference type="GO" id="GO:0071897">
    <property type="term" value="P:DNA biosynthetic process"/>
    <property type="evidence" value="ECO:0007669"/>
    <property type="project" value="UniProtKB-ARBA"/>
</dbReference>
<evidence type="ECO:0000313" key="3">
    <source>
        <dbReference type="EMBL" id="KAI9565214.1"/>
    </source>
</evidence>
<dbReference type="Gene3D" id="3.10.10.10">
    <property type="entry name" value="HIV Type 1 Reverse Transcriptase, subunit A, domain 1"/>
    <property type="match status" value="1"/>
</dbReference>
<sequence>MYVQINTYLCFLWMCYLLEHYTNNKAPPTHDVTRLGGGGRSLKVALRGVRNLPQKSETFERFKFVSRKQAVDETFDKYLLALKGLIFSCNYDTQRDSLLRDQIVVGIIDNDTREQLLSQSTLDFKKAVEICCARESARKHAVQMQPGTVGSQTQMLVNSLNASKRPASAPKSQTNREGGQISSCRYCGGQHFRGKCPAYGKSCAKCGMANHFAKVCEQPIQQQTHQGGSRQVNVQEFTISSICDVNSDDSWFVIVHIDGAPVKFKVDTGAQCNVLPKQVFDKVVRIKQLKPGPRVTTYNRQPVHVVGQQQIDVVFNNISYSISCVVADEVDIPVLGLPSCKVLNVDKLTDSIQITKAKSEPSPHQETSVTNLVNKYESVFKGIGKLPVEHRIQIHSCSSSAPSSPMVVARNSNGDIRICLDPADLSVAIKRQHYQVPSAQEIFARIGKAKYFSTLDATAGFLQVPLAAESTSLTTMATPFGRYKFLRLPFGLSLSPEAYQQMMVDLFGDLLGVEVYFDDFFVWGETIEEHNSQLEALFQRCVKVNLKLNKRKCKFLQPELKFIGHIFGNQTLKPDPEKISAIVSFQRPQCKQDIQRFLGMVNYLAKFCSSLSETVAPLRLLLKSDVEWQWDANSDQILKKVKSVMANLPVLRLFDPALPVLLSVDASPVGVGAVLLQSGQPLEFAS</sequence>
<dbReference type="PANTHER" id="PTHR37984:SF8">
    <property type="entry name" value="CCHC-TYPE DOMAIN-CONTAINING PROTEIN"/>
    <property type="match status" value="1"/>
</dbReference>
<feature type="chain" id="PRO_5042261145" description="Reverse transcriptase domain-containing protein" evidence="1">
    <location>
        <begin position="21"/>
        <end position="686"/>
    </location>
</feature>
<protein>
    <recommendedName>
        <fullName evidence="2">Reverse transcriptase domain-containing protein</fullName>
    </recommendedName>
</protein>
<dbReference type="CDD" id="cd01647">
    <property type="entry name" value="RT_LTR"/>
    <property type="match status" value="1"/>
</dbReference>
<evidence type="ECO:0000256" key="1">
    <source>
        <dbReference type="SAM" id="SignalP"/>
    </source>
</evidence>
<evidence type="ECO:0000259" key="2">
    <source>
        <dbReference type="PROSITE" id="PS50878"/>
    </source>
</evidence>
<dbReference type="AlphaFoldDB" id="A0AAD5Q2R4"/>
<keyword evidence="4" id="KW-1185">Reference proteome</keyword>
<dbReference type="Gene3D" id="2.40.70.10">
    <property type="entry name" value="Acid Proteases"/>
    <property type="match status" value="1"/>
</dbReference>
<dbReference type="InterPro" id="IPR000477">
    <property type="entry name" value="RT_dom"/>
</dbReference>
<proteinExistence type="predicted"/>
<dbReference type="InterPro" id="IPR043128">
    <property type="entry name" value="Rev_trsase/Diguanyl_cyclase"/>
</dbReference>
<dbReference type="InterPro" id="IPR041577">
    <property type="entry name" value="RT_RNaseH_2"/>
</dbReference>
<dbReference type="PANTHER" id="PTHR37984">
    <property type="entry name" value="PROTEIN CBG26694"/>
    <property type="match status" value="1"/>
</dbReference>